<feature type="transmembrane region" description="Helical" evidence="1">
    <location>
        <begin position="44"/>
        <end position="60"/>
    </location>
</feature>
<sequence length="62" mass="7005">MYRALAFTSALLLFSGLILLWVDNKIYTVQQMLKEQKYAKISGWIQLVLAGAGFLTSLLLQL</sequence>
<keyword evidence="1" id="KW-0472">Membrane</keyword>
<keyword evidence="1" id="KW-1133">Transmembrane helix</keyword>
<accession>A0ABW3SFZ5</accession>
<evidence type="ECO:0000256" key="1">
    <source>
        <dbReference type="SAM" id="Phobius"/>
    </source>
</evidence>
<protein>
    <submittedName>
        <fullName evidence="2">CLC_0170 family protein</fullName>
    </submittedName>
</protein>
<dbReference type="EMBL" id="JBHTKZ010000053">
    <property type="protein sequence ID" value="MFD1183709.1"/>
    <property type="molecule type" value="Genomic_DNA"/>
</dbReference>
<gene>
    <name evidence="2" type="ORF">ACFQ2Z_20395</name>
</gene>
<organism evidence="2 3">
    <name type="scientific">Paenibacillus timonensis</name>
    <dbReference type="NCBI Taxonomy" id="225915"/>
    <lineage>
        <taxon>Bacteria</taxon>
        <taxon>Bacillati</taxon>
        <taxon>Bacillota</taxon>
        <taxon>Bacilli</taxon>
        <taxon>Bacillales</taxon>
        <taxon>Paenibacillaceae</taxon>
        <taxon>Paenibacillus</taxon>
    </lineage>
</organism>
<keyword evidence="3" id="KW-1185">Reference proteome</keyword>
<dbReference type="InterPro" id="IPR049971">
    <property type="entry name" value="CLC_0170-like"/>
</dbReference>
<dbReference type="Proteomes" id="UP001597211">
    <property type="component" value="Unassembled WGS sequence"/>
</dbReference>
<name>A0ABW3SFZ5_9BACL</name>
<proteinExistence type="predicted"/>
<dbReference type="RefSeq" id="WP_240270817.1">
    <property type="nucleotide sequence ID" value="NZ_JAKSXN010000057.1"/>
</dbReference>
<keyword evidence="1" id="KW-0812">Transmembrane</keyword>
<comment type="caution">
    <text evidence="2">The sequence shown here is derived from an EMBL/GenBank/DDBJ whole genome shotgun (WGS) entry which is preliminary data.</text>
</comment>
<reference evidence="3" key="1">
    <citation type="journal article" date="2019" name="Int. J. Syst. Evol. Microbiol.">
        <title>The Global Catalogue of Microorganisms (GCM) 10K type strain sequencing project: providing services to taxonomists for standard genome sequencing and annotation.</title>
        <authorList>
            <consortium name="The Broad Institute Genomics Platform"/>
            <consortium name="The Broad Institute Genome Sequencing Center for Infectious Disease"/>
            <person name="Wu L."/>
            <person name="Ma J."/>
        </authorList>
    </citation>
    <scope>NUCLEOTIDE SEQUENCE [LARGE SCALE GENOMIC DNA]</scope>
    <source>
        <strain evidence="3">CCUG 48216</strain>
    </source>
</reference>
<evidence type="ECO:0000313" key="2">
    <source>
        <dbReference type="EMBL" id="MFD1183709.1"/>
    </source>
</evidence>
<dbReference type="NCBIfam" id="NF042414">
    <property type="entry name" value="CLC_0170_fam"/>
    <property type="match status" value="1"/>
</dbReference>
<evidence type="ECO:0000313" key="3">
    <source>
        <dbReference type="Proteomes" id="UP001597211"/>
    </source>
</evidence>